<reference evidence="1" key="1">
    <citation type="submission" date="2022-10" db="EMBL/GenBank/DDBJ databases">
        <title>The complete genomes of actinobacterial strains from the NBC collection.</title>
        <authorList>
            <person name="Joergensen T.S."/>
            <person name="Alvarez Arevalo M."/>
            <person name="Sterndorff E.B."/>
            <person name="Faurdal D."/>
            <person name="Vuksanovic O."/>
            <person name="Mourched A.-S."/>
            <person name="Charusanti P."/>
            <person name="Shaw S."/>
            <person name="Blin K."/>
            <person name="Weber T."/>
        </authorList>
    </citation>
    <scope>NUCLEOTIDE SEQUENCE</scope>
    <source>
        <strain evidence="1">NBC 01771</strain>
    </source>
</reference>
<proteinExistence type="predicted"/>
<name>A0ACD4ZBQ0_9ACTN</name>
<gene>
    <name evidence="1" type="ORF">OG835_00510</name>
</gene>
<dbReference type="EMBL" id="CP109109">
    <property type="protein sequence ID" value="WSB95667.1"/>
    <property type="molecule type" value="Genomic_DNA"/>
</dbReference>
<accession>A0ACD4ZBQ0</accession>
<evidence type="ECO:0000313" key="1">
    <source>
        <dbReference type="EMBL" id="WSB95667.1"/>
    </source>
</evidence>
<organism evidence="1 2">
    <name type="scientific">Streptomyces scopuliridis</name>
    <dbReference type="NCBI Taxonomy" id="452529"/>
    <lineage>
        <taxon>Bacteria</taxon>
        <taxon>Bacillati</taxon>
        <taxon>Actinomycetota</taxon>
        <taxon>Actinomycetes</taxon>
        <taxon>Kitasatosporales</taxon>
        <taxon>Streptomycetaceae</taxon>
        <taxon>Streptomyces</taxon>
    </lineage>
</organism>
<keyword evidence="2" id="KW-1185">Reference proteome</keyword>
<evidence type="ECO:0000313" key="2">
    <source>
        <dbReference type="Proteomes" id="UP001348369"/>
    </source>
</evidence>
<dbReference type="Proteomes" id="UP001348369">
    <property type="component" value="Chromosome"/>
</dbReference>
<sequence length="57" mass="6292">MDDESASAFEEAIAACWETATADRRAGERGAPGVRLRYFLDRRPLIDTFRASRTGAS</sequence>
<protein>
    <submittedName>
        <fullName evidence="1">DUF6207 family protein</fullName>
    </submittedName>
</protein>